<evidence type="ECO:0000256" key="1">
    <source>
        <dbReference type="SAM" id="MobiDB-lite"/>
    </source>
</evidence>
<accession>A0A1L9UYK4</accession>
<dbReference type="STRING" id="767769.A0A1L9UYK4"/>
<dbReference type="AlphaFoldDB" id="A0A1L9UYK4"/>
<dbReference type="RefSeq" id="XP_067483993.1">
    <property type="nucleotide sequence ID" value="XM_067624641.1"/>
</dbReference>
<dbReference type="GeneID" id="93577129"/>
<protein>
    <submittedName>
        <fullName evidence="2">Uncharacterized protein</fullName>
    </submittedName>
</protein>
<keyword evidence="3" id="KW-1185">Reference proteome</keyword>
<dbReference type="EMBL" id="KV878680">
    <property type="protein sequence ID" value="OJJ76746.1"/>
    <property type="molecule type" value="Genomic_DNA"/>
</dbReference>
<dbReference type="InterPro" id="IPR029058">
    <property type="entry name" value="AB_hydrolase_fold"/>
</dbReference>
<evidence type="ECO:0000313" key="3">
    <source>
        <dbReference type="Proteomes" id="UP000184499"/>
    </source>
</evidence>
<feature type="region of interest" description="Disordered" evidence="1">
    <location>
        <begin position="1"/>
        <end position="26"/>
    </location>
</feature>
<dbReference type="Proteomes" id="UP000184499">
    <property type="component" value="Unassembled WGS sequence"/>
</dbReference>
<reference evidence="3" key="1">
    <citation type="journal article" date="2017" name="Genome Biol.">
        <title>Comparative genomics reveals high biological diversity and specific adaptations in the industrially and medically important fungal genus Aspergillus.</title>
        <authorList>
            <person name="de Vries R.P."/>
            <person name="Riley R."/>
            <person name="Wiebenga A."/>
            <person name="Aguilar-Osorio G."/>
            <person name="Amillis S."/>
            <person name="Uchima C.A."/>
            <person name="Anderluh G."/>
            <person name="Asadollahi M."/>
            <person name="Askin M."/>
            <person name="Barry K."/>
            <person name="Battaglia E."/>
            <person name="Bayram O."/>
            <person name="Benocci T."/>
            <person name="Braus-Stromeyer S.A."/>
            <person name="Caldana C."/>
            <person name="Canovas D."/>
            <person name="Cerqueira G.C."/>
            <person name="Chen F."/>
            <person name="Chen W."/>
            <person name="Choi C."/>
            <person name="Clum A."/>
            <person name="Dos Santos R.A."/>
            <person name="Damasio A.R."/>
            <person name="Diallinas G."/>
            <person name="Emri T."/>
            <person name="Fekete E."/>
            <person name="Flipphi M."/>
            <person name="Freyberg S."/>
            <person name="Gallo A."/>
            <person name="Gournas C."/>
            <person name="Habgood R."/>
            <person name="Hainaut M."/>
            <person name="Harispe M.L."/>
            <person name="Henrissat B."/>
            <person name="Hilden K.S."/>
            <person name="Hope R."/>
            <person name="Hossain A."/>
            <person name="Karabika E."/>
            <person name="Karaffa L."/>
            <person name="Karanyi Z."/>
            <person name="Krasevec N."/>
            <person name="Kuo A."/>
            <person name="Kusch H."/>
            <person name="LaButti K."/>
            <person name="Lagendijk E.L."/>
            <person name="Lapidus A."/>
            <person name="Levasseur A."/>
            <person name="Lindquist E."/>
            <person name="Lipzen A."/>
            <person name="Logrieco A.F."/>
            <person name="MacCabe A."/>
            <person name="Maekelae M.R."/>
            <person name="Malavazi I."/>
            <person name="Melin P."/>
            <person name="Meyer V."/>
            <person name="Mielnichuk N."/>
            <person name="Miskei M."/>
            <person name="Molnar A.P."/>
            <person name="Mule G."/>
            <person name="Ngan C.Y."/>
            <person name="Orejas M."/>
            <person name="Orosz E."/>
            <person name="Ouedraogo J.P."/>
            <person name="Overkamp K.M."/>
            <person name="Park H.-S."/>
            <person name="Perrone G."/>
            <person name="Piumi F."/>
            <person name="Punt P.J."/>
            <person name="Ram A.F."/>
            <person name="Ramon A."/>
            <person name="Rauscher S."/>
            <person name="Record E."/>
            <person name="Riano-Pachon D.M."/>
            <person name="Robert V."/>
            <person name="Roehrig J."/>
            <person name="Ruller R."/>
            <person name="Salamov A."/>
            <person name="Salih N.S."/>
            <person name="Samson R.A."/>
            <person name="Sandor E."/>
            <person name="Sanguinetti M."/>
            <person name="Schuetze T."/>
            <person name="Sepcic K."/>
            <person name="Shelest E."/>
            <person name="Sherlock G."/>
            <person name="Sophianopoulou V."/>
            <person name="Squina F.M."/>
            <person name="Sun H."/>
            <person name="Susca A."/>
            <person name="Todd R.B."/>
            <person name="Tsang A."/>
            <person name="Unkles S.E."/>
            <person name="van de Wiele N."/>
            <person name="van Rossen-Uffink D."/>
            <person name="Oliveira J.V."/>
            <person name="Vesth T.C."/>
            <person name="Visser J."/>
            <person name="Yu J.-H."/>
            <person name="Zhou M."/>
            <person name="Andersen M.R."/>
            <person name="Archer D.B."/>
            <person name="Baker S.E."/>
            <person name="Benoit I."/>
            <person name="Brakhage A.A."/>
            <person name="Braus G.H."/>
            <person name="Fischer R."/>
            <person name="Frisvad J.C."/>
            <person name="Goldman G.H."/>
            <person name="Houbraken J."/>
            <person name="Oakley B."/>
            <person name="Pocsi I."/>
            <person name="Scazzocchio C."/>
            <person name="Seiboth B."/>
            <person name="vanKuyk P.A."/>
            <person name="Wortman J."/>
            <person name="Dyer P.S."/>
            <person name="Grigoriev I.V."/>
        </authorList>
    </citation>
    <scope>NUCLEOTIDE SEQUENCE [LARGE SCALE GENOMIC DNA]</scope>
    <source>
        <strain evidence="3">CBS 101740 / IMI 381727 / IBT 21946</strain>
    </source>
</reference>
<name>A0A1L9UYK4_ASPBC</name>
<dbReference type="OrthoDB" id="94039at2759"/>
<sequence length="87" mass="9678">MDISSSHKEYRRCCQTSGKKKYTPKSISDPEPGYVTIIGAHGSAFSKELYEPIWEQLYINLKASGVRIRSIWIADTANQGVSGARAQ</sequence>
<dbReference type="Gene3D" id="3.40.50.1820">
    <property type="entry name" value="alpha/beta hydrolase"/>
    <property type="match status" value="1"/>
</dbReference>
<feature type="compositionally biased region" description="Basic and acidic residues" evidence="1">
    <location>
        <begin position="1"/>
        <end position="12"/>
    </location>
</feature>
<gene>
    <name evidence="2" type="ORF">ASPBRDRAFT_417424</name>
</gene>
<proteinExistence type="predicted"/>
<dbReference type="VEuPathDB" id="FungiDB:ASPBRDRAFT_417424"/>
<evidence type="ECO:0000313" key="2">
    <source>
        <dbReference type="EMBL" id="OJJ76746.1"/>
    </source>
</evidence>
<organism evidence="2 3">
    <name type="scientific">Aspergillus brasiliensis (strain CBS 101740 / IMI 381727 / IBT 21946)</name>
    <dbReference type="NCBI Taxonomy" id="767769"/>
    <lineage>
        <taxon>Eukaryota</taxon>
        <taxon>Fungi</taxon>
        <taxon>Dikarya</taxon>
        <taxon>Ascomycota</taxon>
        <taxon>Pezizomycotina</taxon>
        <taxon>Eurotiomycetes</taxon>
        <taxon>Eurotiomycetidae</taxon>
        <taxon>Eurotiales</taxon>
        <taxon>Aspergillaceae</taxon>
        <taxon>Aspergillus</taxon>
        <taxon>Aspergillus subgen. Circumdati</taxon>
    </lineage>
</organism>